<feature type="domain" description="PDZ" evidence="12">
    <location>
        <begin position="142"/>
        <end position="226"/>
    </location>
</feature>
<dbReference type="SUPFAM" id="SSF50156">
    <property type="entry name" value="PDZ domain-like"/>
    <property type="match status" value="1"/>
</dbReference>
<dbReference type="InterPro" id="IPR041489">
    <property type="entry name" value="PDZ_6"/>
</dbReference>
<evidence type="ECO:0000256" key="5">
    <source>
        <dbReference type="ARBA" id="ARBA00022692"/>
    </source>
</evidence>
<comment type="cofactor">
    <cofactor evidence="1">
        <name>Zn(2+)</name>
        <dbReference type="ChEBI" id="CHEBI:29105"/>
    </cofactor>
</comment>
<evidence type="ECO:0000256" key="11">
    <source>
        <dbReference type="SAM" id="Phobius"/>
    </source>
</evidence>
<reference evidence="13 14" key="1">
    <citation type="submission" date="2024-02" db="EMBL/GenBank/DDBJ databases">
        <title>Lysinimicrobium sediminis NBRC 112286.</title>
        <authorList>
            <person name="Ichikawa N."/>
            <person name="Katano-Makiyama Y."/>
            <person name="Hidaka K."/>
        </authorList>
    </citation>
    <scope>NUCLEOTIDE SEQUENCE [LARGE SCALE GENOMIC DNA]</scope>
    <source>
        <strain evidence="13 14">NBRC 112286</strain>
    </source>
</reference>
<protein>
    <submittedName>
        <fullName evidence="13">Zinc metalloprotease Rip1</fullName>
    </submittedName>
</protein>
<comment type="similarity">
    <text evidence="3">Belongs to the peptidase M50B family.</text>
</comment>
<dbReference type="CDD" id="cd06163">
    <property type="entry name" value="S2P-M50_PDZ_RseP-like"/>
    <property type="match status" value="1"/>
</dbReference>
<feature type="transmembrane region" description="Helical" evidence="11">
    <location>
        <begin position="410"/>
        <end position="432"/>
    </location>
</feature>
<dbReference type="RefSeq" id="WP_286216409.1">
    <property type="nucleotide sequence ID" value="NZ_AP027736.1"/>
</dbReference>
<keyword evidence="7" id="KW-0862">Zinc</keyword>
<dbReference type="Gene3D" id="2.30.42.10">
    <property type="match status" value="1"/>
</dbReference>
<dbReference type="Pfam" id="PF17820">
    <property type="entry name" value="PDZ_6"/>
    <property type="match status" value="1"/>
</dbReference>
<sequence>MAEVVGWIVLLVGLLISIALHEVGHMVPAKKFGVRVSEYFVGFGPTVWSRRGKETEYGVKAIPLGGYVRLVGMIPPEAAVKPVRGNGRIARLIADTRAASVDEILPGEDHRAFYRLTWWRKAIVMLGGPVVNLIIAVVLFTGVFSFVGTPGHPTLTVANVTACVPAAGAIDCAPGDPASPASLAGLEPGDTVTAVDGTPVSTWDELTGVIAASPGEELLLTVEREGGTVEVPVTPVPRERATYDENGAPIVDAAGAPVTETAGYLGVSPTAETQRQGIGAGVEWTGYVLGRTAEVIVELPQHVYHVARAAVGLEERSQESIMGIVGVARVTGEISAAEVDGYGLTEKVADMLMLLGGLNLALFAFNMIPLVPLDGGHVASALWQGIKNGYAKVRGLPRPAPVDVARMMPLAYGVFALLLVMGVILIYADIVAPVTVV</sequence>
<keyword evidence="8 11" id="KW-1133">Transmembrane helix</keyword>
<dbReference type="InterPro" id="IPR008915">
    <property type="entry name" value="Peptidase_M50"/>
</dbReference>
<keyword evidence="4" id="KW-0645">Protease</keyword>
<organism evidence="13 14">
    <name type="scientific">Demequina sediminis</name>
    <dbReference type="NCBI Taxonomy" id="1930058"/>
    <lineage>
        <taxon>Bacteria</taxon>
        <taxon>Bacillati</taxon>
        <taxon>Actinomycetota</taxon>
        <taxon>Actinomycetes</taxon>
        <taxon>Micrococcales</taxon>
        <taxon>Demequinaceae</taxon>
        <taxon>Demequina</taxon>
    </lineage>
</organism>
<feature type="transmembrane region" description="Helical" evidence="11">
    <location>
        <begin position="122"/>
        <end position="147"/>
    </location>
</feature>
<dbReference type="EMBL" id="BAABRR010000005">
    <property type="protein sequence ID" value="GAA5518810.1"/>
    <property type="molecule type" value="Genomic_DNA"/>
</dbReference>
<name>A0ABP9WGA8_9MICO</name>
<feature type="transmembrane region" description="Helical" evidence="11">
    <location>
        <begin position="352"/>
        <end position="373"/>
    </location>
</feature>
<proteinExistence type="inferred from homology"/>
<dbReference type="PANTHER" id="PTHR42837">
    <property type="entry name" value="REGULATOR OF SIGMA-E PROTEASE RSEP"/>
    <property type="match status" value="1"/>
</dbReference>
<keyword evidence="9 13" id="KW-0482">Metalloprotease</keyword>
<keyword evidence="14" id="KW-1185">Reference proteome</keyword>
<dbReference type="SMART" id="SM00228">
    <property type="entry name" value="PDZ"/>
    <property type="match status" value="1"/>
</dbReference>
<dbReference type="CDD" id="cd23081">
    <property type="entry name" value="cpPDZ_EcRseP-like"/>
    <property type="match status" value="1"/>
</dbReference>
<evidence type="ECO:0000256" key="2">
    <source>
        <dbReference type="ARBA" id="ARBA00004141"/>
    </source>
</evidence>
<dbReference type="PANTHER" id="PTHR42837:SF2">
    <property type="entry name" value="MEMBRANE METALLOPROTEASE ARASP2, CHLOROPLASTIC-RELATED"/>
    <property type="match status" value="1"/>
</dbReference>
<evidence type="ECO:0000256" key="4">
    <source>
        <dbReference type="ARBA" id="ARBA00022670"/>
    </source>
</evidence>
<dbReference type="Proteomes" id="UP001426770">
    <property type="component" value="Unassembled WGS sequence"/>
</dbReference>
<evidence type="ECO:0000313" key="14">
    <source>
        <dbReference type="Proteomes" id="UP001426770"/>
    </source>
</evidence>
<dbReference type="Pfam" id="PF02163">
    <property type="entry name" value="Peptidase_M50"/>
    <property type="match status" value="1"/>
</dbReference>
<accession>A0ABP9WGA8</accession>
<evidence type="ECO:0000256" key="1">
    <source>
        <dbReference type="ARBA" id="ARBA00001947"/>
    </source>
</evidence>
<evidence type="ECO:0000259" key="12">
    <source>
        <dbReference type="SMART" id="SM00228"/>
    </source>
</evidence>
<evidence type="ECO:0000313" key="13">
    <source>
        <dbReference type="EMBL" id="GAA5518810.1"/>
    </source>
</evidence>
<evidence type="ECO:0000256" key="10">
    <source>
        <dbReference type="ARBA" id="ARBA00023136"/>
    </source>
</evidence>
<gene>
    <name evidence="13" type="primary">rip1</name>
    <name evidence="13" type="ORF">Lsed01_01243</name>
</gene>
<keyword evidence="10 11" id="KW-0472">Membrane</keyword>
<comment type="subcellular location">
    <subcellularLocation>
        <location evidence="2">Membrane</location>
        <topology evidence="2">Multi-pass membrane protein</topology>
    </subcellularLocation>
</comment>
<dbReference type="InterPro" id="IPR036034">
    <property type="entry name" value="PDZ_sf"/>
</dbReference>
<evidence type="ECO:0000256" key="6">
    <source>
        <dbReference type="ARBA" id="ARBA00022801"/>
    </source>
</evidence>
<keyword evidence="5 11" id="KW-0812">Transmembrane</keyword>
<dbReference type="GO" id="GO:0008237">
    <property type="term" value="F:metallopeptidase activity"/>
    <property type="evidence" value="ECO:0007669"/>
    <property type="project" value="UniProtKB-KW"/>
</dbReference>
<evidence type="ECO:0000256" key="8">
    <source>
        <dbReference type="ARBA" id="ARBA00022989"/>
    </source>
</evidence>
<evidence type="ECO:0000256" key="9">
    <source>
        <dbReference type="ARBA" id="ARBA00023049"/>
    </source>
</evidence>
<comment type="caution">
    <text evidence="13">The sequence shown here is derived from an EMBL/GenBank/DDBJ whole genome shotgun (WGS) entry which is preliminary data.</text>
</comment>
<dbReference type="InterPro" id="IPR001478">
    <property type="entry name" value="PDZ"/>
</dbReference>
<evidence type="ECO:0000256" key="3">
    <source>
        <dbReference type="ARBA" id="ARBA00007931"/>
    </source>
</evidence>
<evidence type="ECO:0000256" key="7">
    <source>
        <dbReference type="ARBA" id="ARBA00022833"/>
    </source>
</evidence>
<keyword evidence="6" id="KW-0378">Hydrolase</keyword>
<dbReference type="InterPro" id="IPR004387">
    <property type="entry name" value="Pept_M50_Zn"/>
</dbReference>